<feature type="region of interest" description="Disordered" evidence="7">
    <location>
        <begin position="284"/>
        <end position="315"/>
    </location>
</feature>
<dbReference type="Pfam" id="PF17777">
    <property type="entry name" value="RL10P_insert"/>
    <property type="match status" value="1"/>
</dbReference>
<evidence type="ECO:0000256" key="7">
    <source>
        <dbReference type="SAM" id="MobiDB-lite"/>
    </source>
</evidence>
<dbReference type="GO" id="GO:0000956">
    <property type="term" value="P:nuclear-transcribed mRNA catabolic process"/>
    <property type="evidence" value="ECO:0007669"/>
    <property type="project" value="TreeGrafter"/>
</dbReference>
<dbReference type="GO" id="GO:0005730">
    <property type="term" value="C:nucleolus"/>
    <property type="evidence" value="ECO:0007669"/>
    <property type="project" value="UniProtKB-SubCell"/>
</dbReference>
<dbReference type="Gene3D" id="3.90.105.20">
    <property type="match status" value="1"/>
</dbReference>
<keyword evidence="10" id="KW-1185">Reference proteome</keyword>
<comment type="function">
    <text evidence="1 6">Component of the ribosome assembly machinery. Nuclear paralog of the ribosomal protein P0, it binds pre-60S subunits at an early stage of assembly in the nucleolus, and is replaced by P0 in cytoplasmic pre-60S subunits and mature 80S ribosomes.</text>
</comment>
<dbReference type="SUPFAM" id="SSF160369">
    <property type="entry name" value="Ribosomal protein L10-like"/>
    <property type="match status" value="1"/>
</dbReference>
<dbReference type="InterPro" id="IPR043164">
    <property type="entry name" value="Ribosomal_uL10-like_insert_sf"/>
</dbReference>
<evidence type="ECO:0000256" key="3">
    <source>
        <dbReference type="ARBA" id="ARBA00011117"/>
    </source>
</evidence>
<sequence>MTPKTDKRVHSWNNGSTGISSIDYTLSFPLGPGVGVIGVGKLPPLRPKMPKSKRAKVYHLTQVTKKTREQKDKLFANIRECIPQYQHCFVFSIDNMRNSYLKDVRHELNDCRIFFGKTKLTARALGTTPADAQADGLDQLSAYLSGSVGLLFTNRAPEAIISYFASLSKVDFARAGSVATRTFTVPPGVVYSTGGEVPPEHDVPVAHTLEPELRRLGMPTRMVKGKVCLGGDNNGEGGEGYTICKQGEVLDSRQTRLLKLFSVCMSEFRVALLAYWSAASGEVTELEGAKERRMNNKGGQGEKMDEDEEEEDEDE</sequence>
<dbReference type="InterPro" id="IPR043141">
    <property type="entry name" value="Ribosomal_uL10-like_sf"/>
</dbReference>
<dbReference type="GO" id="GO:0003723">
    <property type="term" value="F:RNA binding"/>
    <property type="evidence" value="ECO:0007669"/>
    <property type="project" value="TreeGrafter"/>
</dbReference>
<dbReference type="Pfam" id="PF00466">
    <property type="entry name" value="Ribosomal_L10"/>
    <property type="match status" value="1"/>
</dbReference>
<dbReference type="InterPro" id="IPR033867">
    <property type="entry name" value="Mrt4"/>
</dbReference>
<organism evidence="9 10">
    <name type="scientific">Canariomyces notabilis</name>
    <dbReference type="NCBI Taxonomy" id="2074819"/>
    <lineage>
        <taxon>Eukaryota</taxon>
        <taxon>Fungi</taxon>
        <taxon>Dikarya</taxon>
        <taxon>Ascomycota</taxon>
        <taxon>Pezizomycotina</taxon>
        <taxon>Sordariomycetes</taxon>
        <taxon>Sordariomycetidae</taxon>
        <taxon>Sordariales</taxon>
        <taxon>Chaetomiaceae</taxon>
        <taxon>Canariomyces</taxon>
    </lineage>
</organism>
<evidence type="ECO:0000256" key="6">
    <source>
        <dbReference type="RuleBase" id="RU364039"/>
    </source>
</evidence>
<evidence type="ECO:0000313" key="9">
    <source>
        <dbReference type="EMBL" id="KAK4115048.1"/>
    </source>
</evidence>
<evidence type="ECO:0000256" key="4">
    <source>
        <dbReference type="ARBA" id="ARBA00022490"/>
    </source>
</evidence>
<dbReference type="InterPro" id="IPR001790">
    <property type="entry name" value="Ribosomal_uL10"/>
</dbReference>
<dbReference type="PANTHER" id="PTHR45841">
    <property type="entry name" value="MRNA TURNOVER PROTEIN 4 MRTO4"/>
    <property type="match status" value="1"/>
</dbReference>
<dbReference type="RefSeq" id="XP_064672618.1">
    <property type="nucleotide sequence ID" value="XM_064819064.1"/>
</dbReference>
<dbReference type="PANTHER" id="PTHR45841:SF1">
    <property type="entry name" value="MRNA TURNOVER PROTEIN 4 HOMOLOG"/>
    <property type="match status" value="1"/>
</dbReference>
<dbReference type="AlphaFoldDB" id="A0AAN6TIG4"/>
<proteinExistence type="inferred from homology"/>
<evidence type="ECO:0000256" key="1">
    <source>
        <dbReference type="ARBA" id="ARBA00004046"/>
    </source>
</evidence>
<comment type="subcellular location">
    <subcellularLocation>
        <location evidence="6">Cytoplasm</location>
    </subcellularLocation>
    <subcellularLocation>
        <location evidence="6">Nucleus</location>
        <location evidence="6">Nucleolus</location>
    </subcellularLocation>
</comment>
<evidence type="ECO:0000259" key="8">
    <source>
        <dbReference type="Pfam" id="PF17777"/>
    </source>
</evidence>
<keyword evidence="5 6" id="KW-0539">Nucleus</keyword>
<reference evidence="9" key="2">
    <citation type="submission" date="2023-05" db="EMBL/GenBank/DDBJ databases">
        <authorList>
            <consortium name="Lawrence Berkeley National Laboratory"/>
            <person name="Steindorff A."/>
            <person name="Hensen N."/>
            <person name="Bonometti L."/>
            <person name="Westerberg I."/>
            <person name="Brannstrom I.O."/>
            <person name="Guillou S."/>
            <person name="Cros-Aarteil S."/>
            <person name="Calhoun S."/>
            <person name="Haridas S."/>
            <person name="Kuo A."/>
            <person name="Mondo S."/>
            <person name="Pangilinan J."/>
            <person name="Riley R."/>
            <person name="Labutti K."/>
            <person name="Andreopoulos B."/>
            <person name="Lipzen A."/>
            <person name="Chen C."/>
            <person name="Yanf M."/>
            <person name="Daum C."/>
            <person name="Ng V."/>
            <person name="Clum A."/>
            <person name="Ohm R."/>
            <person name="Martin F."/>
            <person name="Silar P."/>
            <person name="Natvig D."/>
            <person name="Lalanne C."/>
            <person name="Gautier V."/>
            <person name="Ament-Velasquez S.L."/>
            <person name="Kruys A."/>
            <person name="Hutchinson M.I."/>
            <person name="Powell A.J."/>
            <person name="Barry K."/>
            <person name="Miller A.N."/>
            <person name="Grigoriev I.V."/>
            <person name="Debuchy R."/>
            <person name="Gladieux P."/>
            <person name="Thoren M.H."/>
            <person name="Johannesson H."/>
        </authorList>
    </citation>
    <scope>NUCLEOTIDE SEQUENCE</scope>
    <source>
        <strain evidence="9">CBS 508.74</strain>
    </source>
</reference>
<feature type="domain" description="Large ribosomal subunit protein uL10-like insertion" evidence="8">
    <location>
        <begin position="173"/>
        <end position="263"/>
    </location>
</feature>
<reference evidence="9" key="1">
    <citation type="journal article" date="2023" name="Mol. Phylogenet. Evol.">
        <title>Genome-scale phylogeny and comparative genomics of the fungal order Sordariales.</title>
        <authorList>
            <person name="Hensen N."/>
            <person name="Bonometti L."/>
            <person name="Westerberg I."/>
            <person name="Brannstrom I.O."/>
            <person name="Guillou S."/>
            <person name="Cros-Aarteil S."/>
            <person name="Calhoun S."/>
            <person name="Haridas S."/>
            <person name="Kuo A."/>
            <person name="Mondo S."/>
            <person name="Pangilinan J."/>
            <person name="Riley R."/>
            <person name="LaButti K."/>
            <person name="Andreopoulos B."/>
            <person name="Lipzen A."/>
            <person name="Chen C."/>
            <person name="Yan M."/>
            <person name="Daum C."/>
            <person name="Ng V."/>
            <person name="Clum A."/>
            <person name="Steindorff A."/>
            <person name="Ohm R.A."/>
            <person name="Martin F."/>
            <person name="Silar P."/>
            <person name="Natvig D.O."/>
            <person name="Lalanne C."/>
            <person name="Gautier V."/>
            <person name="Ament-Velasquez S.L."/>
            <person name="Kruys A."/>
            <person name="Hutchinson M.I."/>
            <person name="Powell A.J."/>
            <person name="Barry K."/>
            <person name="Miller A.N."/>
            <person name="Grigoriev I.V."/>
            <person name="Debuchy R."/>
            <person name="Gladieux P."/>
            <person name="Hiltunen Thoren M."/>
            <person name="Johannesson H."/>
        </authorList>
    </citation>
    <scope>NUCLEOTIDE SEQUENCE</scope>
    <source>
        <strain evidence="9">CBS 508.74</strain>
    </source>
</reference>
<dbReference type="FunFam" id="3.90.105.20:FF:000003">
    <property type="entry name" value="Ribosome assembly factor mrt4"/>
    <property type="match status" value="1"/>
</dbReference>
<dbReference type="CDD" id="cd05796">
    <property type="entry name" value="Ribosomal_P0_like"/>
    <property type="match status" value="1"/>
</dbReference>
<comment type="subunit">
    <text evidence="3 6">Associates with the pre-60S ribosomal particle.</text>
</comment>
<accession>A0AAN6TIG4</accession>
<comment type="caution">
    <text evidence="9">The sequence shown here is derived from an EMBL/GenBank/DDBJ whole genome shotgun (WGS) entry which is preliminary data.</text>
</comment>
<gene>
    <name evidence="9" type="ORF">N656DRAFT_842852</name>
</gene>
<evidence type="ECO:0000256" key="5">
    <source>
        <dbReference type="ARBA" id="ARBA00023242"/>
    </source>
</evidence>
<evidence type="ECO:0000256" key="2">
    <source>
        <dbReference type="ARBA" id="ARBA00008889"/>
    </source>
</evidence>
<dbReference type="GO" id="GO:0006364">
    <property type="term" value="P:rRNA processing"/>
    <property type="evidence" value="ECO:0007669"/>
    <property type="project" value="TreeGrafter"/>
</dbReference>
<evidence type="ECO:0000313" key="10">
    <source>
        <dbReference type="Proteomes" id="UP001302812"/>
    </source>
</evidence>
<protein>
    <recommendedName>
        <fullName evidence="6">Ribosome assembly factor mrt4</fullName>
    </recommendedName>
</protein>
<dbReference type="Proteomes" id="UP001302812">
    <property type="component" value="Unassembled WGS sequence"/>
</dbReference>
<keyword evidence="6" id="KW-0690">Ribosome biogenesis</keyword>
<dbReference type="Gene3D" id="3.30.70.1730">
    <property type="match status" value="1"/>
</dbReference>
<comment type="similarity">
    <text evidence="2 6">Belongs to the universal ribosomal protein uL10 family.</text>
</comment>
<dbReference type="FunFam" id="3.30.70.1730:FF:000005">
    <property type="entry name" value="Ribosome assembly factor mrt4"/>
    <property type="match status" value="1"/>
</dbReference>
<feature type="compositionally biased region" description="Acidic residues" evidence="7">
    <location>
        <begin position="304"/>
        <end position="315"/>
    </location>
</feature>
<name>A0AAN6TIG4_9PEZI</name>
<dbReference type="GeneID" id="89943190"/>
<dbReference type="InterPro" id="IPR051742">
    <property type="entry name" value="Ribosome_Assembly_uL10"/>
</dbReference>
<dbReference type="GO" id="GO:0030687">
    <property type="term" value="C:preribosome, large subunit precursor"/>
    <property type="evidence" value="ECO:0007669"/>
    <property type="project" value="TreeGrafter"/>
</dbReference>
<dbReference type="EMBL" id="MU853335">
    <property type="protein sequence ID" value="KAK4115048.1"/>
    <property type="molecule type" value="Genomic_DNA"/>
</dbReference>
<keyword evidence="4 6" id="KW-0963">Cytoplasm</keyword>
<dbReference type="GO" id="GO:0005737">
    <property type="term" value="C:cytoplasm"/>
    <property type="evidence" value="ECO:0007669"/>
    <property type="project" value="UniProtKB-SubCell"/>
</dbReference>
<dbReference type="InterPro" id="IPR040637">
    <property type="entry name" value="Ribosomal_uL10-like_insert"/>
</dbReference>
<dbReference type="GO" id="GO:0000027">
    <property type="term" value="P:ribosomal large subunit assembly"/>
    <property type="evidence" value="ECO:0007669"/>
    <property type="project" value="InterPro"/>
</dbReference>